<feature type="repeat" description="TPR" evidence="1">
    <location>
        <begin position="133"/>
        <end position="166"/>
    </location>
</feature>
<keyword evidence="1" id="KW-0802">TPR repeat</keyword>
<dbReference type="Pfam" id="PF13424">
    <property type="entry name" value="TPR_12"/>
    <property type="match status" value="1"/>
</dbReference>
<dbReference type="AlphaFoldDB" id="A0A0L8HKS8"/>
<sequence length="292" mass="33920">TCFICATRIIYIIFILLSIDGAQMERALHFYNASLVERLKIVNVNPKKSVIAYCNVANVLSQNCGKHHIALKLLFNAEKIQKNNGWLHMNTGLVLIHIAQIYLRMCQISESLTTLHEALAIYDYINPNYIGKIKVLQLIAHCYLLKEEFDNAKKYFKSILDVNSDNLLSSVSEVEIFSMAFEHLIYLSLEDPQNQMIHLENILNHLRQLLKQSVTEKQKLRYSNAIAKYQSLKILLLDKLSQHEERAGLLMDSIPFLCQYCMTYRHYFNCSQENYIHKLCGLRSNSHEVDFQ</sequence>
<feature type="signal peptide" evidence="2">
    <location>
        <begin position="1"/>
        <end position="24"/>
    </location>
</feature>
<dbReference type="InterPro" id="IPR019734">
    <property type="entry name" value="TPR_rpt"/>
</dbReference>
<accession>A0A0L8HKS8</accession>
<feature type="non-terminal residue" evidence="3">
    <location>
        <position position="1"/>
    </location>
</feature>
<dbReference type="SMART" id="SM00028">
    <property type="entry name" value="TPR"/>
    <property type="match status" value="3"/>
</dbReference>
<dbReference type="EMBL" id="KQ417916">
    <property type="protein sequence ID" value="KOF89846.1"/>
    <property type="molecule type" value="Genomic_DNA"/>
</dbReference>
<evidence type="ECO:0000256" key="2">
    <source>
        <dbReference type="SAM" id="SignalP"/>
    </source>
</evidence>
<dbReference type="PROSITE" id="PS50005">
    <property type="entry name" value="TPR"/>
    <property type="match status" value="1"/>
</dbReference>
<keyword evidence="2" id="KW-0732">Signal</keyword>
<dbReference type="OrthoDB" id="6105129at2759"/>
<dbReference type="Gene3D" id="1.25.40.10">
    <property type="entry name" value="Tetratricopeptide repeat domain"/>
    <property type="match status" value="1"/>
</dbReference>
<name>A0A0L8HKS8_OCTBM</name>
<gene>
    <name evidence="3" type="ORF">OCBIM_22012479mg</name>
</gene>
<proteinExistence type="predicted"/>
<evidence type="ECO:0000313" key="3">
    <source>
        <dbReference type="EMBL" id="KOF89846.1"/>
    </source>
</evidence>
<feature type="chain" id="PRO_5005583741" description="MalT-like TPR region domain-containing protein" evidence="2">
    <location>
        <begin position="25"/>
        <end position="292"/>
    </location>
</feature>
<organism evidence="3">
    <name type="scientific">Octopus bimaculoides</name>
    <name type="common">California two-spotted octopus</name>
    <dbReference type="NCBI Taxonomy" id="37653"/>
    <lineage>
        <taxon>Eukaryota</taxon>
        <taxon>Metazoa</taxon>
        <taxon>Spiralia</taxon>
        <taxon>Lophotrochozoa</taxon>
        <taxon>Mollusca</taxon>
        <taxon>Cephalopoda</taxon>
        <taxon>Coleoidea</taxon>
        <taxon>Octopodiformes</taxon>
        <taxon>Octopoda</taxon>
        <taxon>Incirrata</taxon>
        <taxon>Octopodidae</taxon>
        <taxon>Octopus</taxon>
    </lineage>
</organism>
<reference evidence="3" key="1">
    <citation type="submission" date="2015-07" db="EMBL/GenBank/DDBJ databases">
        <title>MeaNS - Measles Nucleotide Surveillance Program.</title>
        <authorList>
            <person name="Tran T."/>
            <person name="Druce J."/>
        </authorList>
    </citation>
    <scope>NUCLEOTIDE SEQUENCE</scope>
    <source>
        <strain evidence="3">UCB-OBI-ISO-001</strain>
        <tissue evidence="3">Gonad</tissue>
    </source>
</reference>
<evidence type="ECO:0000256" key="1">
    <source>
        <dbReference type="PROSITE-ProRule" id="PRU00339"/>
    </source>
</evidence>
<dbReference type="SUPFAM" id="SSF48452">
    <property type="entry name" value="TPR-like"/>
    <property type="match status" value="1"/>
</dbReference>
<dbReference type="InterPro" id="IPR011990">
    <property type="entry name" value="TPR-like_helical_dom_sf"/>
</dbReference>
<protein>
    <recommendedName>
        <fullName evidence="4">MalT-like TPR region domain-containing protein</fullName>
    </recommendedName>
</protein>
<evidence type="ECO:0008006" key="4">
    <source>
        <dbReference type="Google" id="ProtNLM"/>
    </source>
</evidence>